<proteinExistence type="predicted"/>
<organism evidence="1">
    <name type="scientific">viral metagenome</name>
    <dbReference type="NCBI Taxonomy" id="1070528"/>
    <lineage>
        <taxon>unclassified sequences</taxon>
        <taxon>metagenomes</taxon>
        <taxon>organismal metagenomes</taxon>
    </lineage>
</organism>
<dbReference type="AlphaFoldDB" id="A0A6C0IUA1"/>
<reference evidence="1" key="1">
    <citation type="journal article" date="2020" name="Nature">
        <title>Giant virus diversity and host interactions through global metagenomics.</title>
        <authorList>
            <person name="Schulz F."/>
            <person name="Roux S."/>
            <person name="Paez-Espino D."/>
            <person name="Jungbluth S."/>
            <person name="Walsh D.A."/>
            <person name="Denef V.J."/>
            <person name="McMahon K.D."/>
            <person name="Konstantinidis K.T."/>
            <person name="Eloe-Fadrosh E.A."/>
            <person name="Kyrpides N.C."/>
            <person name="Woyke T."/>
        </authorList>
    </citation>
    <scope>NUCLEOTIDE SEQUENCE</scope>
    <source>
        <strain evidence="1">GVMAG-M-3300024336-7</strain>
    </source>
</reference>
<accession>A0A6C0IUA1</accession>
<dbReference type="EMBL" id="MN740268">
    <property type="protein sequence ID" value="QHT96854.1"/>
    <property type="molecule type" value="Genomic_DNA"/>
</dbReference>
<name>A0A6C0IUA1_9ZZZZ</name>
<evidence type="ECO:0000313" key="1">
    <source>
        <dbReference type="EMBL" id="QHT96854.1"/>
    </source>
</evidence>
<sequence>MSMSGKLAKAEEAVHAVMDSVDALRDPERERTDAELIREIVFLFGMRGDIFPILCPTLRRSRFPLRFRDTHGFLWTVQSRSEGKDRLENALLVGCDRGYTFLTKMKQRLPLDFILSHTYDIILRQLGDVNARYSEVMGITEYSIWCDVKKMYKDLEGVEGVPETLRPWSTVMPDPSVPSTFPLEVLKKHAQVLQDLVDTISGTPEDGLPTWWPRT</sequence>
<protein>
    <submittedName>
        <fullName evidence="1">Uncharacterized protein</fullName>
    </submittedName>
</protein>